<evidence type="ECO:0000256" key="9">
    <source>
        <dbReference type="ARBA" id="ARBA00047353"/>
    </source>
</evidence>
<evidence type="ECO:0000256" key="5">
    <source>
        <dbReference type="ARBA" id="ARBA00022679"/>
    </source>
</evidence>
<evidence type="ECO:0000313" key="14">
    <source>
        <dbReference type="Proteomes" id="UP001516400"/>
    </source>
</evidence>
<dbReference type="PANTHER" id="PTHR10291:SF43">
    <property type="entry name" value="DEHYDRODOLICHYL DIPHOSPHATE SYNTHASE COMPLEX SUBUNIT DHDDS"/>
    <property type="match status" value="1"/>
</dbReference>
<comment type="function">
    <text evidence="10">With NUS1, forms the dehydrodolichyl diphosphate synthase (DDS) complex, an essential component of the dolichol monophosphate (Dol-P) biosynthetic machinery. Adds multiple copies of isopentenyl pyrophosphate (IPP) to farnesyl pyrophosphate (FPP) to produce dehydrodolichyl diphosphate (Dedol-PP), a precursor of dolichol which is utilized as a sugar carrier in protein glycosylation in the endoplasmic reticulum (ER).</text>
</comment>
<reference evidence="13 14" key="1">
    <citation type="journal article" date="2021" name="BMC Biol.">
        <title>Horizontally acquired antibacterial genes associated with adaptive radiation of ladybird beetles.</title>
        <authorList>
            <person name="Li H.S."/>
            <person name="Tang X.F."/>
            <person name="Huang Y.H."/>
            <person name="Xu Z.Y."/>
            <person name="Chen M.L."/>
            <person name="Du X.Y."/>
            <person name="Qiu B.Y."/>
            <person name="Chen P.T."/>
            <person name="Zhang W."/>
            <person name="Slipinski A."/>
            <person name="Escalona H.E."/>
            <person name="Waterhouse R.M."/>
            <person name="Zwick A."/>
            <person name="Pang H."/>
        </authorList>
    </citation>
    <scope>NUCLEOTIDE SEQUENCE [LARGE SCALE GENOMIC DNA]</scope>
    <source>
        <strain evidence="13">SYSU2018</strain>
    </source>
</reference>
<dbReference type="EC" id="2.5.1.-" evidence="12"/>
<dbReference type="PROSITE" id="PS01066">
    <property type="entry name" value="UPP_SYNTHASE"/>
    <property type="match status" value="1"/>
</dbReference>
<evidence type="ECO:0000256" key="8">
    <source>
        <dbReference type="ARBA" id="ARBA00023136"/>
    </source>
</evidence>
<comment type="pathway">
    <text evidence="3">Protein modification; protein glycosylation.</text>
</comment>
<dbReference type="InterPro" id="IPR018520">
    <property type="entry name" value="UPP_synth-like_CS"/>
</dbReference>
<keyword evidence="8" id="KW-0472">Membrane</keyword>
<keyword evidence="5 12" id="KW-0808">Transferase</keyword>
<sequence>MSWITENSLDIFQRFVVNVLKCGPIPKHVGIIMDGNRRYAKKVNVEKYIGHSKGFDKLSEALVWCKELGIKEVTVYAFSIENFKRTPKEVDELMNLAIEKFEKLLEEEDKLMAEGICVRVIGNMKLLREDFQKLIAKAMLLTKDNTNSILNIAFAYTSREEITSAIKNIVKGVEEQHISLDDVTDALISQCLYTNSNPDLLLRTSGEVRISDFLLWQISHSVIYFTDVLWPEFSFWNFILCILKYQKCYYQIGDIRKNENSTFHYRGNNERIENFLSILKQNELATLQSFCQ</sequence>
<accession>A0ABD2N5Y3</accession>
<dbReference type="InterPro" id="IPR001441">
    <property type="entry name" value="UPP_synth-like"/>
</dbReference>
<keyword evidence="7" id="KW-0460">Magnesium</keyword>
<dbReference type="CDD" id="cd00475">
    <property type="entry name" value="Cis_IPPS"/>
    <property type="match status" value="1"/>
</dbReference>
<dbReference type="Proteomes" id="UP001516400">
    <property type="component" value="Unassembled WGS sequence"/>
</dbReference>
<gene>
    <name evidence="13" type="ORF">HHI36_015552</name>
</gene>
<dbReference type="NCBIfam" id="TIGR00055">
    <property type="entry name" value="uppS"/>
    <property type="match status" value="1"/>
</dbReference>
<dbReference type="GO" id="GO:0005789">
    <property type="term" value="C:endoplasmic reticulum membrane"/>
    <property type="evidence" value="ECO:0007669"/>
    <property type="project" value="UniProtKB-SubCell"/>
</dbReference>
<evidence type="ECO:0000256" key="2">
    <source>
        <dbReference type="ARBA" id="ARBA00004406"/>
    </source>
</evidence>
<evidence type="ECO:0000256" key="7">
    <source>
        <dbReference type="ARBA" id="ARBA00022842"/>
    </source>
</evidence>
<evidence type="ECO:0000256" key="10">
    <source>
        <dbReference type="ARBA" id="ARBA00058504"/>
    </source>
</evidence>
<comment type="similarity">
    <text evidence="4 12">Belongs to the UPP synthase family.</text>
</comment>
<protein>
    <recommendedName>
        <fullName evidence="12">Alkyl transferase</fullName>
        <ecNumber evidence="12">2.5.1.-</ecNumber>
    </recommendedName>
</protein>
<dbReference type="SUPFAM" id="SSF64005">
    <property type="entry name" value="Undecaprenyl diphosphate synthase"/>
    <property type="match status" value="1"/>
</dbReference>
<evidence type="ECO:0000256" key="1">
    <source>
        <dbReference type="ARBA" id="ARBA00001946"/>
    </source>
</evidence>
<comment type="caution">
    <text evidence="13">The sequence shown here is derived from an EMBL/GenBank/DDBJ whole genome shotgun (WGS) entry which is preliminary data.</text>
</comment>
<evidence type="ECO:0000256" key="6">
    <source>
        <dbReference type="ARBA" id="ARBA00022824"/>
    </source>
</evidence>
<evidence type="ECO:0000256" key="3">
    <source>
        <dbReference type="ARBA" id="ARBA00004922"/>
    </source>
</evidence>
<dbReference type="InterPro" id="IPR036424">
    <property type="entry name" value="UPP_synth-like_sf"/>
</dbReference>
<comment type="catalytic activity">
    <reaction evidence="9">
        <text>n isopentenyl diphosphate + (2E,6E)-farnesyl diphosphate = a di-trans,poly-cis-polyprenyl diphosphate + n diphosphate</text>
        <dbReference type="Rhea" id="RHEA:53008"/>
        <dbReference type="Rhea" id="RHEA-COMP:19494"/>
        <dbReference type="ChEBI" id="CHEBI:33019"/>
        <dbReference type="ChEBI" id="CHEBI:128769"/>
        <dbReference type="ChEBI" id="CHEBI:136960"/>
        <dbReference type="ChEBI" id="CHEBI:175763"/>
        <dbReference type="EC" id="2.5.1.87"/>
    </reaction>
</comment>
<comment type="subunit">
    <text evidence="11">Forms an active dehydrodolichyl diphosphate synthase complex with NUS1.</text>
</comment>
<evidence type="ECO:0000256" key="12">
    <source>
        <dbReference type="RuleBase" id="RU363018"/>
    </source>
</evidence>
<proteinExistence type="inferred from homology"/>
<evidence type="ECO:0000256" key="11">
    <source>
        <dbReference type="ARBA" id="ARBA00064670"/>
    </source>
</evidence>
<name>A0ABD2N5Y3_9CUCU</name>
<dbReference type="FunFam" id="3.40.1180.10:FF:000002">
    <property type="entry name" value="Alkyl transferase"/>
    <property type="match status" value="1"/>
</dbReference>
<dbReference type="Pfam" id="PF01255">
    <property type="entry name" value="Prenyltransf"/>
    <property type="match status" value="1"/>
</dbReference>
<organism evidence="13 14">
    <name type="scientific">Cryptolaemus montrouzieri</name>
    <dbReference type="NCBI Taxonomy" id="559131"/>
    <lineage>
        <taxon>Eukaryota</taxon>
        <taxon>Metazoa</taxon>
        <taxon>Ecdysozoa</taxon>
        <taxon>Arthropoda</taxon>
        <taxon>Hexapoda</taxon>
        <taxon>Insecta</taxon>
        <taxon>Pterygota</taxon>
        <taxon>Neoptera</taxon>
        <taxon>Endopterygota</taxon>
        <taxon>Coleoptera</taxon>
        <taxon>Polyphaga</taxon>
        <taxon>Cucujiformia</taxon>
        <taxon>Coccinelloidea</taxon>
        <taxon>Coccinellidae</taxon>
        <taxon>Scymninae</taxon>
        <taxon>Scymnini</taxon>
        <taxon>Cryptolaemus</taxon>
    </lineage>
</organism>
<keyword evidence="6" id="KW-0256">Endoplasmic reticulum</keyword>
<dbReference type="AlphaFoldDB" id="A0ABD2N5Y3"/>
<evidence type="ECO:0000256" key="4">
    <source>
        <dbReference type="ARBA" id="ARBA00005432"/>
    </source>
</evidence>
<keyword evidence="14" id="KW-1185">Reference proteome</keyword>
<dbReference type="EMBL" id="JABFTP020000062">
    <property type="protein sequence ID" value="KAL3274138.1"/>
    <property type="molecule type" value="Genomic_DNA"/>
</dbReference>
<dbReference type="GO" id="GO:0045547">
    <property type="term" value="F:ditrans,polycis-polyprenyl diphosphate synthase [(2E,6E)-farnesyl diphosphate specific] activity"/>
    <property type="evidence" value="ECO:0007669"/>
    <property type="project" value="UniProtKB-EC"/>
</dbReference>
<comment type="cofactor">
    <cofactor evidence="1">
        <name>Mg(2+)</name>
        <dbReference type="ChEBI" id="CHEBI:18420"/>
    </cofactor>
</comment>
<dbReference type="HAMAP" id="MF_01139">
    <property type="entry name" value="ISPT"/>
    <property type="match status" value="1"/>
</dbReference>
<comment type="subcellular location">
    <subcellularLocation>
        <location evidence="2">Endoplasmic reticulum membrane</location>
        <topology evidence="2">Peripheral membrane protein</topology>
    </subcellularLocation>
</comment>
<dbReference type="PANTHER" id="PTHR10291">
    <property type="entry name" value="DEHYDRODOLICHYL DIPHOSPHATE SYNTHASE FAMILY MEMBER"/>
    <property type="match status" value="1"/>
</dbReference>
<dbReference type="Gene3D" id="3.40.1180.10">
    <property type="entry name" value="Decaprenyl diphosphate synthase-like"/>
    <property type="match status" value="1"/>
</dbReference>
<evidence type="ECO:0000313" key="13">
    <source>
        <dbReference type="EMBL" id="KAL3274138.1"/>
    </source>
</evidence>